<dbReference type="EMBL" id="AP025314">
    <property type="protein sequence ID" value="BDD09961.1"/>
    <property type="molecule type" value="Genomic_DNA"/>
</dbReference>
<keyword evidence="2 7" id="KW-0813">Transport</keyword>
<gene>
    <name evidence="10" type="ORF">FUAX_23930</name>
</gene>
<dbReference type="PROSITE" id="PS52016">
    <property type="entry name" value="TONB_DEPENDENT_REC_3"/>
    <property type="match status" value="1"/>
</dbReference>
<evidence type="ECO:0000256" key="5">
    <source>
        <dbReference type="ARBA" id="ARBA00023136"/>
    </source>
</evidence>
<protein>
    <submittedName>
        <fullName evidence="10">SusC/RagA family TonB-linked outer membrane protein</fullName>
    </submittedName>
</protein>
<comment type="similarity">
    <text evidence="7">Belongs to the TonB-dependent receptor family.</text>
</comment>
<dbReference type="AlphaFoldDB" id="A0AAU9CLR6"/>
<dbReference type="NCBIfam" id="TIGR04056">
    <property type="entry name" value="OMP_RagA_SusC"/>
    <property type="match status" value="1"/>
</dbReference>
<dbReference type="Pfam" id="PF07715">
    <property type="entry name" value="Plug"/>
    <property type="match status" value="1"/>
</dbReference>
<dbReference type="Gene3D" id="2.60.40.1120">
    <property type="entry name" value="Carboxypeptidase-like, regulatory domain"/>
    <property type="match status" value="1"/>
</dbReference>
<dbReference type="KEGG" id="fax:FUAX_23930"/>
<dbReference type="Proteomes" id="UP001348817">
    <property type="component" value="Chromosome"/>
</dbReference>
<keyword evidence="8" id="KW-0732">Signal</keyword>
<evidence type="ECO:0000256" key="3">
    <source>
        <dbReference type="ARBA" id="ARBA00022452"/>
    </source>
</evidence>
<feature type="domain" description="TonB-dependent receptor plug" evidence="9">
    <location>
        <begin position="120"/>
        <end position="239"/>
    </location>
</feature>
<evidence type="ECO:0000259" key="9">
    <source>
        <dbReference type="Pfam" id="PF07715"/>
    </source>
</evidence>
<evidence type="ECO:0000313" key="11">
    <source>
        <dbReference type="Proteomes" id="UP001348817"/>
    </source>
</evidence>
<dbReference type="InterPro" id="IPR008969">
    <property type="entry name" value="CarboxyPept-like_regulatory"/>
</dbReference>
<proteinExistence type="inferred from homology"/>
<dbReference type="GO" id="GO:0009279">
    <property type="term" value="C:cell outer membrane"/>
    <property type="evidence" value="ECO:0007669"/>
    <property type="project" value="UniProtKB-SubCell"/>
</dbReference>
<name>A0AAU9CLR6_9BACT</name>
<reference evidence="10 11" key="1">
    <citation type="submission" date="2021-12" db="EMBL/GenBank/DDBJ databases">
        <title>Genome sequencing of bacteria with rrn-lacking chromosome and rrn-plasmid.</title>
        <authorList>
            <person name="Anda M."/>
            <person name="Iwasaki W."/>
        </authorList>
    </citation>
    <scope>NUCLEOTIDE SEQUENCE [LARGE SCALE GENOMIC DNA]</scope>
    <source>
        <strain evidence="10 11">DSM 100852</strain>
    </source>
</reference>
<sequence>MKHISINIFLMTVLALFNLAHAQDKVTGTVKDANGDATLEGVVVNLIGSQGVSTFTDRNGFYELPISSKNEVALEFAFADYQTKRVYIHGRSTVNVSMIGETASNREAFVKTPFGEKLRRDISGSSVTLTKEQIQRRGYQTIESALQGMVPGLLVTSRSGVSAGGGTMSVRGASAITTNSQPLVVVDGVIYETRFGDQTAIEGYSYNPLVSISVRDIEQVTVVKDGTASLYGSLGGNGVIYIYTSESNVKKTKVDFSASFGVSMAPERERVLDASSFQSYALEQTISRGFSYDKIEEVYPFLVNRAEGVEKYRYGQDTDWQDEVFQTGMLSRYSANIQGGDEITTYNFSVGYANNEDVVKNTDFESFDILMNARMRLLSNLTVRPTVALTKINSNLRPQGPNETISPTSAALFKSPLMGVNQRSEKGVALPFFDEYGAFGMSNPAALVESGEGVHENFRLRAGVQSDLEITGALGASVVLMTDLMNTKESSFVPSVGGVPQLGGGARSLMQNAQKSFFSILSDANLHYKDLFSEKHRITATAGVRVKISDLKDELATDVNSASDKFTVVGRGDGSYRKLAPVNGKWNMLSLYGNAGYAYLDKYYLDFGLSVDGSSKFSTENRYAYFPSVSGAWRVSSESFMRGLTFVDDFKIRASYGYTGNEDIGYYSSRFYYVGLPYFNISGLERGGIPSTDLKWEVSKQLNVGLDLALFDNRVKATVDVYQTRTNDLLTVERLDKYYGTDLLLSNAGSVENKGVEVGLNVEVLRTKDMYLDLGATLATNRNEVVELGKNAIYDNRNGSHLITEIQGGEIITQVGESVNGFFGYKSNGVIKTTQEAEALGLRDRYGNAFGPGDIAFADLNNDKIIDESDRMRLGSSMPDLFGSFSANFRYKKLTVGLLVDYVYGNEVFNQQRQGLESMTNYYNQSESVNRRWRSEGQETDIPKATYGDPMGNGRFSDRWIEDGSFIRLKNVTVSYDFDVRNKVFRNLSAYVTANNLVTFSDYLGASPDVSYGNMLMMRGVDYGQYPPLRSFLVGVKLGI</sequence>
<dbReference type="Gene3D" id="2.170.130.10">
    <property type="entry name" value="TonB-dependent receptor, plug domain"/>
    <property type="match status" value="1"/>
</dbReference>
<evidence type="ECO:0000256" key="1">
    <source>
        <dbReference type="ARBA" id="ARBA00004571"/>
    </source>
</evidence>
<dbReference type="InterPro" id="IPR012910">
    <property type="entry name" value="Plug_dom"/>
</dbReference>
<evidence type="ECO:0000256" key="7">
    <source>
        <dbReference type="PROSITE-ProRule" id="PRU01360"/>
    </source>
</evidence>
<dbReference type="InterPro" id="IPR037066">
    <property type="entry name" value="Plug_dom_sf"/>
</dbReference>
<feature type="signal peptide" evidence="8">
    <location>
        <begin position="1"/>
        <end position="22"/>
    </location>
</feature>
<keyword evidence="11" id="KW-1185">Reference proteome</keyword>
<keyword evidence="6 7" id="KW-0998">Cell outer membrane</keyword>
<evidence type="ECO:0000256" key="8">
    <source>
        <dbReference type="SAM" id="SignalP"/>
    </source>
</evidence>
<dbReference type="SUPFAM" id="SSF49464">
    <property type="entry name" value="Carboxypeptidase regulatory domain-like"/>
    <property type="match status" value="1"/>
</dbReference>
<comment type="subcellular location">
    <subcellularLocation>
        <location evidence="1 7">Cell outer membrane</location>
        <topology evidence="1 7">Multi-pass membrane protein</topology>
    </subcellularLocation>
</comment>
<dbReference type="InterPro" id="IPR039426">
    <property type="entry name" value="TonB-dep_rcpt-like"/>
</dbReference>
<evidence type="ECO:0000256" key="4">
    <source>
        <dbReference type="ARBA" id="ARBA00022692"/>
    </source>
</evidence>
<dbReference type="InterPro" id="IPR036942">
    <property type="entry name" value="Beta-barrel_TonB_sf"/>
</dbReference>
<keyword evidence="3 7" id="KW-1134">Transmembrane beta strand</keyword>
<dbReference type="Gene3D" id="2.40.170.20">
    <property type="entry name" value="TonB-dependent receptor, beta-barrel domain"/>
    <property type="match status" value="1"/>
</dbReference>
<dbReference type="RefSeq" id="WP_338391545.1">
    <property type="nucleotide sequence ID" value="NZ_AP025314.1"/>
</dbReference>
<dbReference type="InterPro" id="IPR023996">
    <property type="entry name" value="TonB-dep_OMP_SusC/RagA"/>
</dbReference>
<evidence type="ECO:0000313" key="10">
    <source>
        <dbReference type="EMBL" id="BDD09961.1"/>
    </source>
</evidence>
<dbReference type="SUPFAM" id="SSF56935">
    <property type="entry name" value="Porins"/>
    <property type="match status" value="1"/>
</dbReference>
<accession>A0AAU9CLR6</accession>
<keyword evidence="4 7" id="KW-0812">Transmembrane</keyword>
<keyword evidence="5 7" id="KW-0472">Membrane</keyword>
<feature type="chain" id="PRO_5043874296" evidence="8">
    <location>
        <begin position="23"/>
        <end position="1040"/>
    </location>
</feature>
<evidence type="ECO:0000256" key="6">
    <source>
        <dbReference type="ARBA" id="ARBA00023237"/>
    </source>
</evidence>
<organism evidence="10 11">
    <name type="scientific">Fulvitalea axinellae</name>
    <dbReference type="NCBI Taxonomy" id="1182444"/>
    <lineage>
        <taxon>Bacteria</taxon>
        <taxon>Pseudomonadati</taxon>
        <taxon>Bacteroidota</taxon>
        <taxon>Cytophagia</taxon>
        <taxon>Cytophagales</taxon>
        <taxon>Persicobacteraceae</taxon>
        <taxon>Fulvitalea</taxon>
    </lineage>
</organism>
<evidence type="ECO:0000256" key="2">
    <source>
        <dbReference type="ARBA" id="ARBA00022448"/>
    </source>
</evidence>